<protein>
    <submittedName>
        <fullName evidence="5">TetR/AcrR family transcriptional regulator</fullName>
    </submittedName>
</protein>
<gene>
    <name evidence="5" type="ORF">MU848_02940</name>
</gene>
<dbReference type="InterPro" id="IPR039536">
    <property type="entry name" value="TetR_C_Proteobacteria"/>
</dbReference>
<feature type="DNA-binding region" description="H-T-H motif" evidence="2">
    <location>
        <begin position="50"/>
        <end position="69"/>
    </location>
</feature>
<dbReference type="InterPro" id="IPR001647">
    <property type="entry name" value="HTH_TetR"/>
</dbReference>
<reference evidence="5 6" key="1">
    <citation type="submission" date="2022-04" db="EMBL/GenBank/DDBJ databases">
        <authorList>
            <person name="Huq M.A."/>
        </authorList>
    </citation>
    <scope>NUCLEOTIDE SEQUENCE [LARGE SCALE GENOMIC DNA]</scope>
    <source>
        <strain evidence="5 6">MAH-33</strain>
    </source>
</reference>
<evidence type="ECO:0000256" key="3">
    <source>
        <dbReference type="SAM" id="MobiDB-lite"/>
    </source>
</evidence>
<dbReference type="InterPro" id="IPR009057">
    <property type="entry name" value="Homeodomain-like_sf"/>
</dbReference>
<evidence type="ECO:0000256" key="1">
    <source>
        <dbReference type="ARBA" id="ARBA00023125"/>
    </source>
</evidence>
<dbReference type="Proteomes" id="UP001203512">
    <property type="component" value="Unassembled WGS sequence"/>
</dbReference>
<dbReference type="PRINTS" id="PR00455">
    <property type="entry name" value="HTHTETR"/>
</dbReference>
<dbReference type="PROSITE" id="PS50977">
    <property type="entry name" value="HTH_TETR_2"/>
    <property type="match status" value="1"/>
</dbReference>
<dbReference type="PANTHER" id="PTHR30055:SF146">
    <property type="entry name" value="HTH-TYPE TRANSCRIPTIONAL DUAL REGULATOR CECR"/>
    <property type="match status" value="1"/>
</dbReference>
<dbReference type="Gene3D" id="1.10.357.10">
    <property type="entry name" value="Tetracycline Repressor, domain 2"/>
    <property type="match status" value="1"/>
</dbReference>
<sequence>MATPEPKLTLADSAPAPARMGRADQTLAKKRRLLQIAREEFIRQGYRALTMDAIAQAAGVSKRTLYLWHEDKAALFRACLAAGVERFPLPQLNDPAEPEADLRAFGVALLLEFTRPSTVGMARLLLREAHEFAEFGSLIRQSQDDYLVAPLAAHLARAGIAKDSPAAAAKILLSMLLMPVHNYLLIDAELPGEVEIEAHVQMVVGTFLGGARGRQRPT</sequence>
<evidence type="ECO:0000259" key="4">
    <source>
        <dbReference type="PROSITE" id="PS50977"/>
    </source>
</evidence>
<keyword evidence="1 2" id="KW-0238">DNA-binding</keyword>
<dbReference type="SUPFAM" id="SSF46689">
    <property type="entry name" value="Homeodomain-like"/>
    <property type="match status" value="1"/>
</dbReference>
<dbReference type="Pfam" id="PF00440">
    <property type="entry name" value="TetR_N"/>
    <property type="match status" value="1"/>
</dbReference>
<dbReference type="InterPro" id="IPR050109">
    <property type="entry name" value="HTH-type_TetR-like_transc_reg"/>
</dbReference>
<evidence type="ECO:0000256" key="2">
    <source>
        <dbReference type="PROSITE-ProRule" id="PRU00335"/>
    </source>
</evidence>
<feature type="region of interest" description="Disordered" evidence="3">
    <location>
        <begin position="1"/>
        <end position="20"/>
    </location>
</feature>
<accession>A0ABT0DTV4</accession>
<dbReference type="PANTHER" id="PTHR30055">
    <property type="entry name" value="HTH-TYPE TRANSCRIPTIONAL REGULATOR RUTR"/>
    <property type="match status" value="1"/>
</dbReference>
<dbReference type="EMBL" id="JALKHS010000005">
    <property type="protein sequence ID" value="MCK0530537.1"/>
    <property type="molecule type" value="Genomic_DNA"/>
</dbReference>
<evidence type="ECO:0000313" key="5">
    <source>
        <dbReference type="EMBL" id="MCK0530537.1"/>
    </source>
</evidence>
<evidence type="ECO:0000313" key="6">
    <source>
        <dbReference type="Proteomes" id="UP001203512"/>
    </source>
</evidence>
<name>A0ABT0DTV4_9SPHN</name>
<proteinExistence type="predicted"/>
<dbReference type="Pfam" id="PF14246">
    <property type="entry name" value="TetR_C_7"/>
    <property type="match status" value="1"/>
</dbReference>
<feature type="domain" description="HTH tetR-type" evidence="4">
    <location>
        <begin position="27"/>
        <end position="87"/>
    </location>
</feature>
<keyword evidence="6" id="KW-1185">Reference proteome</keyword>
<comment type="caution">
    <text evidence="5">The sequence shown here is derived from an EMBL/GenBank/DDBJ whole genome shotgun (WGS) entry which is preliminary data.</text>
</comment>
<organism evidence="5 6">
    <name type="scientific">Sphingobium agri</name>
    <dbReference type="NCBI Taxonomy" id="2933566"/>
    <lineage>
        <taxon>Bacteria</taxon>
        <taxon>Pseudomonadati</taxon>
        <taxon>Pseudomonadota</taxon>
        <taxon>Alphaproteobacteria</taxon>
        <taxon>Sphingomonadales</taxon>
        <taxon>Sphingomonadaceae</taxon>
        <taxon>Sphingobium</taxon>
    </lineage>
</organism>